<proteinExistence type="predicted"/>
<dbReference type="InterPro" id="IPR001401">
    <property type="entry name" value="Dynamin_GTPase"/>
</dbReference>
<feature type="domain" description="GED" evidence="3">
    <location>
        <begin position="635"/>
        <end position="722"/>
    </location>
</feature>
<dbReference type="Pfam" id="PF00350">
    <property type="entry name" value="Dynamin_N"/>
    <property type="match status" value="1"/>
</dbReference>
<gene>
    <name evidence="5" type="ORF">AAP_03749</name>
</gene>
<dbReference type="PRINTS" id="PR00195">
    <property type="entry name" value="DYNAMIN"/>
</dbReference>
<evidence type="ECO:0000256" key="2">
    <source>
        <dbReference type="ARBA" id="ARBA00023134"/>
    </source>
</evidence>
<sequence length="722" mass="81936">MAKIEETLSAEDAPLAPASLLKKFDQLRERNIAQHVALPQIVVVGDQSSGKSSVLESLTKIPFPRDVELCTRYATQITLRPDAEEYVNVSIIPGPSASDFHREQVLAYHPKLVNSNDFAREFPHILNEVNEQMGIRINASDKGQSMFSDDILKIEISGPGKDYLTVIDVPGIFRNVTEGSTTKEDMDLVKSMVTSYIENTRTIILAILPSNVDIATQEILSLASDYDKKGERTIGVLTKPDTVTEASMQTSVCNLVLGKKKPLALGYYLVKNRGPDDFDQVNYDKLDAIFSRRPWNKLPKERVGIRSLKKALGTLLAQITRKEFPSFKADINDRLAASRSELDSLGVARQTEKQQLVFLSTVAEKFQGLVRAALASRHADPFFDKNKEARLLTYIVNLSEVYSDVFEQAGPLRRFGVYDEGDDSDEDQKTLHWQATNVKEQQKFLGDIDDQCFEELDGIIESLRFDDIPMPNSGIMQWIEGHYLTSRGLELGTIGSDVVASAFTEQSRKWAEITKTYMTQVIIIIHRFFKSALKHVCPDLELHDALWVRLLDELLTRYKAALKKSEFLEALERCRTPYTLNIEFARSLRELEAGRTQDMLSTGSTHCSDENGQLLYKMEAITEKFKSQTNLEHIEEQIHDILQSYYEIARKRFVDNVFQQAVDHCLLNGPDSPLRTFTPQWVLNLDAEELDMIAGESAFTKERRIMLEKKVHDLEEAIRILR</sequence>
<evidence type="ECO:0000256" key="1">
    <source>
        <dbReference type="ARBA" id="ARBA00022741"/>
    </source>
</evidence>
<dbReference type="SMART" id="SM00053">
    <property type="entry name" value="DYNc"/>
    <property type="match status" value="1"/>
</dbReference>
<dbReference type="PANTHER" id="PTHR11566">
    <property type="entry name" value="DYNAMIN"/>
    <property type="match status" value="1"/>
</dbReference>
<dbReference type="SUPFAM" id="SSF52540">
    <property type="entry name" value="P-loop containing nucleoside triphosphate hydrolases"/>
    <property type="match status" value="1"/>
</dbReference>
<dbReference type="AlphaFoldDB" id="A0A167XZ18"/>
<dbReference type="Proteomes" id="UP000242877">
    <property type="component" value="Unassembled WGS sequence"/>
</dbReference>
<dbReference type="PANTHER" id="PTHR11566:SF215">
    <property type="entry name" value="DYNAMIN GTPASE"/>
    <property type="match status" value="1"/>
</dbReference>
<dbReference type="PROSITE" id="PS51388">
    <property type="entry name" value="GED"/>
    <property type="match status" value="1"/>
</dbReference>
<dbReference type="GO" id="GO:0000266">
    <property type="term" value="P:mitochondrial fission"/>
    <property type="evidence" value="ECO:0007669"/>
    <property type="project" value="TreeGrafter"/>
</dbReference>
<dbReference type="GO" id="GO:0006897">
    <property type="term" value="P:endocytosis"/>
    <property type="evidence" value="ECO:0007669"/>
    <property type="project" value="TreeGrafter"/>
</dbReference>
<accession>A0A167XZ18</accession>
<comment type="caution">
    <text evidence="5">The sequence shown here is derived from an EMBL/GenBank/DDBJ whole genome shotgun (WGS) entry which is preliminary data.</text>
</comment>
<evidence type="ECO:0000313" key="5">
    <source>
        <dbReference type="EMBL" id="KZZ90654.1"/>
    </source>
</evidence>
<dbReference type="OrthoDB" id="415706at2759"/>
<dbReference type="InterPro" id="IPR000375">
    <property type="entry name" value="Dynamin_stalk"/>
</dbReference>
<dbReference type="GO" id="GO:0016559">
    <property type="term" value="P:peroxisome fission"/>
    <property type="evidence" value="ECO:0007669"/>
    <property type="project" value="TreeGrafter"/>
</dbReference>
<dbReference type="InterPro" id="IPR003130">
    <property type="entry name" value="GED"/>
</dbReference>
<keyword evidence="2" id="KW-0342">GTP-binding</keyword>
<reference evidence="5 6" key="1">
    <citation type="journal article" date="2016" name="Genome Biol. Evol.">
        <title>Divergent and convergent evolution of fungal pathogenicity.</title>
        <authorList>
            <person name="Shang Y."/>
            <person name="Xiao G."/>
            <person name="Zheng P."/>
            <person name="Cen K."/>
            <person name="Zhan S."/>
            <person name="Wang C."/>
        </authorList>
    </citation>
    <scope>NUCLEOTIDE SEQUENCE [LARGE SCALE GENOMIC DNA]</scope>
    <source>
        <strain evidence="5 6">ARSEF 7405</strain>
    </source>
</reference>
<evidence type="ECO:0000259" key="4">
    <source>
        <dbReference type="PROSITE" id="PS51718"/>
    </source>
</evidence>
<evidence type="ECO:0000259" key="3">
    <source>
        <dbReference type="PROSITE" id="PS51388"/>
    </source>
</evidence>
<name>A0A167XZ18_9EURO</name>
<dbReference type="Pfam" id="PF02212">
    <property type="entry name" value="GED"/>
    <property type="match status" value="1"/>
</dbReference>
<organism evidence="5 6">
    <name type="scientific">Ascosphaera apis ARSEF 7405</name>
    <dbReference type="NCBI Taxonomy" id="392613"/>
    <lineage>
        <taxon>Eukaryota</taxon>
        <taxon>Fungi</taxon>
        <taxon>Dikarya</taxon>
        <taxon>Ascomycota</taxon>
        <taxon>Pezizomycotina</taxon>
        <taxon>Eurotiomycetes</taxon>
        <taxon>Eurotiomycetidae</taxon>
        <taxon>Onygenales</taxon>
        <taxon>Ascosphaeraceae</taxon>
        <taxon>Ascosphaera</taxon>
    </lineage>
</organism>
<dbReference type="GO" id="GO:0005874">
    <property type="term" value="C:microtubule"/>
    <property type="evidence" value="ECO:0007669"/>
    <property type="project" value="TreeGrafter"/>
</dbReference>
<feature type="domain" description="Dynamin-type G" evidence="4">
    <location>
        <begin position="35"/>
        <end position="325"/>
    </location>
</feature>
<dbReference type="InterPro" id="IPR022812">
    <property type="entry name" value="Dynamin"/>
</dbReference>
<dbReference type="FunFam" id="3.40.50.300:FF:001425">
    <property type="entry name" value="Dynamin GTPase, putative"/>
    <property type="match status" value="1"/>
</dbReference>
<dbReference type="Pfam" id="PF01031">
    <property type="entry name" value="Dynamin_M"/>
    <property type="match status" value="1"/>
</dbReference>
<dbReference type="VEuPathDB" id="FungiDB:AAP_03749"/>
<dbReference type="GO" id="GO:0016020">
    <property type="term" value="C:membrane"/>
    <property type="evidence" value="ECO:0007669"/>
    <property type="project" value="TreeGrafter"/>
</dbReference>
<dbReference type="InterPro" id="IPR030381">
    <property type="entry name" value="G_DYNAMIN_dom"/>
</dbReference>
<dbReference type="CDD" id="cd08771">
    <property type="entry name" value="DLP_1"/>
    <property type="match status" value="1"/>
</dbReference>
<dbReference type="GO" id="GO:0048312">
    <property type="term" value="P:intracellular distribution of mitochondria"/>
    <property type="evidence" value="ECO:0007669"/>
    <property type="project" value="TreeGrafter"/>
</dbReference>
<dbReference type="Gene3D" id="3.40.50.300">
    <property type="entry name" value="P-loop containing nucleotide triphosphate hydrolases"/>
    <property type="match status" value="1"/>
</dbReference>
<dbReference type="InterPro" id="IPR020850">
    <property type="entry name" value="GED_dom"/>
</dbReference>
<dbReference type="GO" id="GO:0003924">
    <property type="term" value="F:GTPase activity"/>
    <property type="evidence" value="ECO:0007669"/>
    <property type="project" value="InterPro"/>
</dbReference>
<dbReference type="GO" id="GO:0008017">
    <property type="term" value="F:microtubule binding"/>
    <property type="evidence" value="ECO:0007669"/>
    <property type="project" value="TreeGrafter"/>
</dbReference>
<dbReference type="GO" id="GO:0005739">
    <property type="term" value="C:mitochondrion"/>
    <property type="evidence" value="ECO:0007669"/>
    <property type="project" value="TreeGrafter"/>
</dbReference>
<keyword evidence="1" id="KW-0547">Nucleotide-binding</keyword>
<protein>
    <submittedName>
        <fullName evidence="5">Dynamin, GTPase domain protein</fullName>
    </submittedName>
</protein>
<dbReference type="InterPro" id="IPR027417">
    <property type="entry name" value="P-loop_NTPase"/>
</dbReference>
<dbReference type="PROSITE" id="PS51718">
    <property type="entry name" value="G_DYNAMIN_2"/>
    <property type="match status" value="1"/>
</dbReference>
<dbReference type="GO" id="GO:0005525">
    <property type="term" value="F:GTP binding"/>
    <property type="evidence" value="ECO:0007669"/>
    <property type="project" value="InterPro"/>
</dbReference>
<evidence type="ECO:0000313" key="6">
    <source>
        <dbReference type="Proteomes" id="UP000242877"/>
    </source>
</evidence>
<dbReference type="InterPro" id="IPR045063">
    <property type="entry name" value="Dynamin_N"/>
</dbReference>
<dbReference type="Gene3D" id="1.20.120.1240">
    <property type="entry name" value="Dynamin, middle domain"/>
    <property type="match status" value="1"/>
</dbReference>
<dbReference type="EMBL" id="AZGZ01000016">
    <property type="protein sequence ID" value="KZZ90654.1"/>
    <property type="molecule type" value="Genomic_DNA"/>
</dbReference>
<keyword evidence="6" id="KW-1185">Reference proteome</keyword>